<protein>
    <submittedName>
        <fullName evidence="2">dTDP-4-amino-4,6-dideoxygalactose transaminase</fullName>
    </submittedName>
</protein>
<dbReference type="PANTHER" id="PTHR30244">
    <property type="entry name" value="TRANSAMINASE"/>
    <property type="match status" value="1"/>
</dbReference>
<comment type="similarity">
    <text evidence="1">Belongs to the DegT/DnrJ/EryC1 family.</text>
</comment>
<dbReference type="GO" id="GO:0000271">
    <property type="term" value="P:polysaccharide biosynthetic process"/>
    <property type="evidence" value="ECO:0007669"/>
    <property type="project" value="TreeGrafter"/>
</dbReference>
<organism evidence="2 3">
    <name type="scientific">Roseateles saccharophilus</name>
    <name type="common">Pseudomonas saccharophila</name>
    <dbReference type="NCBI Taxonomy" id="304"/>
    <lineage>
        <taxon>Bacteria</taxon>
        <taxon>Pseudomonadati</taxon>
        <taxon>Pseudomonadota</taxon>
        <taxon>Betaproteobacteria</taxon>
        <taxon>Burkholderiales</taxon>
        <taxon>Sphaerotilaceae</taxon>
        <taxon>Roseateles</taxon>
    </lineage>
</organism>
<evidence type="ECO:0000313" key="2">
    <source>
        <dbReference type="EMBL" id="TCU82929.1"/>
    </source>
</evidence>
<evidence type="ECO:0000313" key="3">
    <source>
        <dbReference type="Proteomes" id="UP000295110"/>
    </source>
</evidence>
<evidence type="ECO:0000256" key="1">
    <source>
        <dbReference type="RuleBase" id="RU004508"/>
    </source>
</evidence>
<dbReference type="Gene3D" id="3.90.1150.10">
    <property type="entry name" value="Aspartate Aminotransferase, domain 1"/>
    <property type="match status" value="1"/>
</dbReference>
<reference evidence="2 3" key="1">
    <citation type="submission" date="2019-03" db="EMBL/GenBank/DDBJ databases">
        <title>Genomic Encyclopedia of Type Strains, Phase IV (KMG-IV): sequencing the most valuable type-strain genomes for metagenomic binning, comparative biology and taxonomic classification.</title>
        <authorList>
            <person name="Goeker M."/>
        </authorList>
    </citation>
    <scope>NUCLEOTIDE SEQUENCE [LARGE SCALE GENOMIC DNA]</scope>
    <source>
        <strain evidence="2 3">DSM 654</strain>
    </source>
</reference>
<dbReference type="InterPro" id="IPR015424">
    <property type="entry name" value="PyrdxlP-dep_Trfase"/>
</dbReference>
<dbReference type="Proteomes" id="UP000295110">
    <property type="component" value="Unassembled WGS sequence"/>
</dbReference>
<dbReference type="SUPFAM" id="SSF53383">
    <property type="entry name" value="PLP-dependent transferases"/>
    <property type="match status" value="1"/>
</dbReference>
<sequence length="310" mass="34550">MITKSATRKNNCTLDGHFTKSARTAWGHVIKSLSGSRRVKLLLPAYIGFTEREGSGVFDPVSENKSDYSFYKVNSDLSVDLADFKKQLADGVNLALVIHYFGFCRSDMAALKQMCTDANATLIEDCAHAFHLEASDSALGRIGDFSFYSLHKYIATESGGFLKVNNKKLEVPPIPPEDAAAPEVMMQYALTDFNAVKAIRRRNYAHYANLLAAVSQIEIMFALASEDAPQTFAIRVKNSKREPLYFHLMQRGMPTTALYYRLIDEIPASEYPESYSIAGDILNLPVHQDTTVEDVEELCAAIIAFFEENT</sequence>
<dbReference type="AlphaFoldDB" id="A0A4R3U670"/>
<proteinExistence type="inferred from homology"/>
<name>A0A4R3U670_ROSSA</name>
<dbReference type="InterPro" id="IPR015422">
    <property type="entry name" value="PyrdxlP-dep_Trfase_small"/>
</dbReference>
<gene>
    <name evidence="2" type="ORF">EV671_10616</name>
</gene>
<dbReference type="EMBL" id="SMBU01000061">
    <property type="protein sequence ID" value="TCU82929.1"/>
    <property type="molecule type" value="Genomic_DNA"/>
</dbReference>
<dbReference type="InterPro" id="IPR015421">
    <property type="entry name" value="PyrdxlP-dep_Trfase_major"/>
</dbReference>
<comment type="caution">
    <text evidence="2">The sequence shown here is derived from an EMBL/GenBank/DDBJ whole genome shotgun (WGS) entry which is preliminary data.</text>
</comment>
<dbReference type="PANTHER" id="PTHR30244:SF42">
    <property type="entry name" value="UDP-2-ACETAMIDO-2-DEOXY-3-OXO-D-GLUCURONATE AMINOTRANSFERASE"/>
    <property type="match status" value="1"/>
</dbReference>
<dbReference type="OrthoDB" id="9777744at2"/>
<accession>A0A4R3U670</accession>
<dbReference type="Pfam" id="PF01041">
    <property type="entry name" value="DegT_DnrJ_EryC1"/>
    <property type="match status" value="2"/>
</dbReference>
<dbReference type="GO" id="GO:0008483">
    <property type="term" value="F:transaminase activity"/>
    <property type="evidence" value="ECO:0007669"/>
    <property type="project" value="TreeGrafter"/>
</dbReference>
<dbReference type="InterPro" id="IPR000653">
    <property type="entry name" value="DegT/StrS_aminotransferase"/>
</dbReference>
<keyword evidence="1" id="KW-0663">Pyridoxal phosphate</keyword>
<keyword evidence="3" id="KW-1185">Reference proteome</keyword>
<dbReference type="GO" id="GO:0030170">
    <property type="term" value="F:pyridoxal phosphate binding"/>
    <property type="evidence" value="ECO:0007669"/>
    <property type="project" value="TreeGrafter"/>
</dbReference>
<dbReference type="Gene3D" id="3.40.640.10">
    <property type="entry name" value="Type I PLP-dependent aspartate aminotransferase-like (Major domain)"/>
    <property type="match status" value="1"/>
</dbReference>